<dbReference type="SUPFAM" id="SSF50998">
    <property type="entry name" value="Quinoprotein alcohol dehydrogenase-like"/>
    <property type="match status" value="1"/>
</dbReference>
<dbReference type="PROSITE" id="PS51257">
    <property type="entry name" value="PROKAR_LIPOPROTEIN"/>
    <property type="match status" value="1"/>
</dbReference>
<evidence type="ECO:0000313" key="2">
    <source>
        <dbReference type="EMBL" id="MBK3331645.1"/>
    </source>
</evidence>
<organism evidence="2 3">
    <name type="scientific">Persephonella atlantica</name>
    <dbReference type="NCBI Taxonomy" id="2699429"/>
    <lineage>
        <taxon>Bacteria</taxon>
        <taxon>Pseudomonadati</taxon>
        <taxon>Aquificota</taxon>
        <taxon>Aquificia</taxon>
        <taxon>Aquificales</taxon>
        <taxon>Hydrogenothermaceae</taxon>
        <taxon>Persephonella</taxon>
    </lineage>
</organism>
<dbReference type="Pfam" id="PF08308">
    <property type="entry name" value="PEGA"/>
    <property type="match status" value="3"/>
</dbReference>
<feature type="domain" description="PEGA" evidence="1">
    <location>
        <begin position="92"/>
        <end position="157"/>
    </location>
</feature>
<gene>
    <name evidence="2" type="ORF">GWK41_01030</name>
</gene>
<name>A0ABS1GFF0_9AQUI</name>
<keyword evidence="3" id="KW-1185">Reference proteome</keyword>
<feature type="domain" description="PEGA" evidence="1">
    <location>
        <begin position="30"/>
        <end position="66"/>
    </location>
</feature>
<comment type="caution">
    <text evidence="2">The sequence shown here is derived from an EMBL/GenBank/DDBJ whole genome shotgun (WGS) entry which is preliminary data.</text>
</comment>
<accession>A0ABS1GFF0</accession>
<dbReference type="InterPro" id="IPR015943">
    <property type="entry name" value="WD40/YVTN_repeat-like_dom_sf"/>
</dbReference>
<dbReference type="InterPro" id="IPR013229">
    <property type="entry name" value="PEGA"/>
</dbReference>
<dbReference type="PANTHER" id="PTHR36194">
    <property type="entry name" value="S-LAYER-LIKE PROTEIN"/>
    <property type="match status" value="1"/>
</dbReference>
<proteinExistence type="predicted"/>
<dbReference type="Gene3D" id="2.130.10.10">
    <property type="entry name" value="YVTN repeat-like/Quinoprotein amine dehydrogenase"/>
    <property type="match status" value="2"/>
</dbReference>
<dbReference type="RefSeq" id="WP_200673058.1">
    <property type="nucleotide sequence ID" value="NZ_JAACYA010000001.1"/>
</dbReference>
<dbReference type="SMART" id="SM00320">
    <property type="entry name" value="WD40"/>
    <property type="match status" value="3"/>
</dbReference>
<evidence type="ECO:0000259" key="1">
    <source>
        <dbReference type="Pfam" id="PF08308"/>
    </source>
</evidence>
<dbReference type="InterPro" id="IPR011047">
    <property type="entry name" value="Quinoprotein_ADH-like_sf"/>
</dbReference>
<dbReference type="PANTHER" id="PTHR36194:SF1">
    <property type="entry name" value="S-LAYER-LIKE PROTEIN"/>
    <property type="match status" value="1"/>
</dbReference>
<dbReference type="Pfam" id="PF00400">
    <property type="entry name" value="WD40"/>
    <property type="match status" value="1"/>
</dbReference>
<sequence length="537" mass="60261">MKKIFAFFLLVAAAVFLSSCEGKGKLVIKEPPNADVYINGKHVGKTPIELELKEGKYTIEVAVSPFDMERKKDVWVYFDHTTELSFKPTPKGILVIDTKPQGADVIDGRNPIGKTPFNDKIDVGEHHIILKLGAVGTSRVVNIKYGKTTKLFVNLEKAVVHFRAEPSQAKLNIDGKEIGTFPVNLELDEGTHIITVSYKHYADTFRLKVKKGDEITVNYILTDVQLPPIQAYGPITFTPDKKYLVTMGKAGIYFWDLKKFKPQISLYDPKDVRNFDKFINYAISEDGHYVVGIKPIRRLAYALPQNLKGKKVDKILVWDLKTTFPVMSKLYPMEALITAISSDNSKIYFVTADSKIKSAELKTGKLLKDENISHTPSFGRYYKGKIYIGTEDGYLIIYDTVSDSIVREEKIHSGKITDVEISHDGKEIITSSIDGTVKIHTTELNPVRTITVGKKVFSANISPSKSKIAVGLGNKTVVVKELSTGKELYSIKNLHFVPSSLLFSDEEVLIVASSIKEPEIDIFRNGHLMRKWIQTIR</sequence>
<protein>
    <submittedName>
        <fullName evidence="2">PEGA domain-containing protein</fullName>
    </submittedName>
</protein>
<dbReference type="InterPro" id="IPR001680">
    <property type="entry name" value="WD40_rpt"/>
</dbReference>
<feature type="domain" description="PEGA" evidence="1">
    <location>
        <begin position="163"/>
        <end position="222"/>
    </location>
</feature>
<evidence type="ECO:0000313" key="3">
    <source>
        <dbReference type="Proteomes" id="UP000772812"/>
    </source>
</evidence>
<dbReference type="Proteomes" id="UP000772812">
    <property type="component" value="Unassembled WGS sequence"/>
</dbReference>
<dbReference type="EMBL" id="JAACYA010000001">
    <property type="protein sequence ID" value="MBK3331645.1"/>
    <property type="molecule type" value="Genomic_DNA"/>
</dbReference>
<reference evidence="2 3" key="1">
    <citation type="journal article" date="2021" name="Syst. Appl. Microbiol.">
        <title>Persephonella atlantica sp. nov.: How to adapt to physico-chemical gradients in high temperature hydrothermal habitats.</title>
        <authorList>
            <person name="Francois D.X."/>
            <person name="Godfroy A."/>
            <person name="Mathien C."/>
            <person name="Aube J."/>
            <person name="Cathalot C."/>
            <person name="Lesongeur F."/>
            <person name="L'Haridon S."/>
            <person name="Philippon X."/>
            <person name="Roussel E.G."/>
        </authorList>
    </citation>
    <scope>NUCLEOTIDE SEQUENCE [LARGE SCALE GENOMIC DNA]</scope>
    <source>
        <strain evidence="2 3">MO1340</strain>
    </source>
</reference>